<keyword evidence="13" id="KW-0511">Multifunctional enzyme</keyword>
<keyword evidence="12 17" id="KW-0456">Lyase</keyword>
<feature type="binding site" evidence="17">
    <location>
        <position position="442"/>
    </location>
    <ligand>
        <name>AMP</name>
        <dbReference type="ChEBI" id="CHEBI:456215"/>
    </ligand>
</feature>
<feature type="binding site" evidence="18">
    <location>
        <position position="170"/>
    </location>
    <ligand>
        <name>K(+)</name>
        <dbReference type="ChEBI" id="CHEBI:29103"/>
    </ligand>
</feature>
<comment type="catalytic activity">
    <reaction evidence="1 18 19">
        <text>(6R)-NADHX = (6S)-NADHX</text>
        <dbReference type="Rhea" id="RHEA:32215"/>
        <dbReference type="ChEBI" id="CHEBI:64074"/>
        <dbReference type="ChEBI" id="CHEBI:64075"/>
        <dbReference type="EC" id="5.1.99.6"/>
    </reaction>
</comment>
<comment type="cofactor">
    <cofactor evidence="17">
        <name>Mg(2+)</name>
        <dbReference type="ChEBI" id="CHEBI:18420"/>
    </cofactor>
</comment>
<dbReference type="SUPFAM" id="SSF64153">
    <property type="entry name" value="YjeF N-terminal domain-like"/>
    <property type="match status" value="1"/>
</dbReference>
<comment type="similarity">
    <text evidence="4 19">In the C-terminal section; belongs to the NnrD/CARKD family.</text>
</comment>
<dbReference type="EC" id="4.2.1.136" evidence="19"/>
<dbReference type="PANTHER" id="PTHR12592">
    <property type="entry name" value="ATP-DEPENDENT (S)-NAD(P)H-HYDRATE DEHYDRATASE FAMILY MEMBER"/>
    <property type="match status" value="1"/>
</dbReference>
<dbReference type="Proteomes" id="UP001157353">
    <property type="component" value="Unassembled WGS sequence"/>
</dbReference>
<comment type="similarity">
    <text evidence="17">Belongs to the NnrD/CARKD family.</text>
</comment>
<comment type="function">
    <text evidence="18">Catalyzes the epimerization of the S- and R-forms of NAD(P)HX, a damaged form of NAD(P)H that is a result of enzymatic or heat-dependent hydration. This is a prerequisite for the S-specific NAD(P)H-hydrate dehydratase to allow the repair of both epimers of NAD(P)HX.</text>
</comment>
<keyword evidence="8 17" id="KW-0521">NADP</keyword>
<protein>
    <recommendedName>
        <fullName evidence="19">Bifunctional NAD(P)H-hydrate repair enzyme</fullName>
    </recommendedName>
    <alternativeName>
        <fullName evidence="19">Nicotinamide nucleotide repair protein</fullName>
    </alternativeName>
    <domain>
        <recommendedName>
            <fullName evidence="19">ADP-dependent (S)-NAD(P)H-hydrate dehydratase</fullName>
            <ecNumber evidence="19">4.2.1.136</ecNumber>
        </recommendedName>
        <alternativeName>
            <fullName evidence="19">ADP-dependent NAD(P)HX dehydratase</fullName>
        </alternativeName>
    </domain>
    <domain>
        <recommendedName>
            <fullName evidence="19">NAD(P)H-hydrate epimerase</fullName>
            <ecNumber evidence="19">5.1.99.6</ecNumber>
        </recommendedName>
    </domain>
</protein>
<dbReference type="InterPro" id="IPR004443">
    <property type="entry name" value="YjeF_N_dom"/>
</dbReference>
<evidence type="ECO:0000256" key="14">
    <source>
        <dbReference type="ARBA" id="ARBA00025153"/>
    </source>
</evidence>
<dbReference type="PIRSF" id="PIRSF017184">
    <property type="entry name" value="Nnr"/>
    <property type="match status" value="1"/>
</dbReference>
<dbReference type="PROSITE" id="PS51383">
    <property type="entry name" value="YJEF_C_3"/>
    <property type="match status" value="1"/>
</dbReference>
<dbReference type="HAMAP" id="MF_01965">
    <property type="entry name" value="NADHX_dehydratase"/>
    <property type="match status" value="1"/>
</dbReference>
<dbReference type="RefSeq" id="WP_284205688.1">
    <property type="nucleotide sequence ID" value="NZ_BSPQ01000026.1"/>
</dbReference>
<evidence type="ECO:0000256" key="11">
    <source>
        <dbReference type="ARBA" id="ARBA00023235"/>
    </source>
</evidence>
<dbReference type="InterPro" id="IPR029056">
    <property type="entry name" value="Ribokinase-like"/>
</dbReference>
<dbReference type="InterPro" id="IPR000631">
    <property type="entry name" value="CARKD"/>
</dbReference>
<dbReference type="PROSITE" id="PS51385">
    <property type="entry name" value="YJEF_N"/>
    <property type="match status" value="1"/>
</dbReference>
<comment type="similarity">
    <text evidence="18">Belongs to the NnrE/AIBP family.</text>
</comment>
<evidence type="ECO:0000313" key="23">
    <source>
        <dbReference type="Proteomes" id="UP001157353"/>
    </source>
</evidence>
<comment type="subunit">
    <text evidence="17">Homotetramer.</text>
</comment>
<comment type="catalytic activity">
    <reaction evidence="16 17 19">
        <text>(6S)-NADPHX + ADP = AMP + phosphate + NADPH + H(+)</text>
        <dbReference type="Rhea" id="RHEA:32235"/>
        <dbReference type="ChEBI" id="CHEBI:15378"/>
        <dbReference type="ChEBI" id="CHEBI:43474"/>
        <dbReference type="ChEBI" id="CHEBI:57783"/>
        <dbReference type="ChEBI" id="CHEBI:64076"/>
        <dbReference type="ChEBI" id="CHEBI:456215"/>
        <dbReference type="ChEBI" id="CHEBI:456216"/>
        <dbReference type="EC" id="4.2.1.136"/>
    </reaction>
</comment>
<feature type="binding site" evidence="18">
    <location>
        <begin position="138"/>
        <end position="144"/>
    </location>
    <ligand>
        <name>(6S)-NADPHX</name>
        <dbReference type="ChEBI" id="CHEBI:64076"/>
    </ligand>
</feature>
<evidence type="ECO:0000256" key="4">
    <source>
        <dbReference type="ARBA" id="ARBA00009524"/>
    </source>
</evidence>
<dbReference type="InterPro" id="IPR030677">
    <property type="entry name" value="Nnr"/>
</dbReference>
<evidence type="ECO:0000256" key="12">
    <source>
        <dbReference type="ARBA" id="ARBA00023239"/>
    </source>
</evidence>
<dbReference type="EMBL" id="BSPQ01000026">
    <property type="protein sequence ID" value="GLS92581.1"/>
    <property type="molecule type" value="Genomic_DNA"/>
</dbReference>
<evidence type="ECO:0000256" key="9">
    <source>
        <dbReference type="ARBA" id="ARBA00022958"/>
    </source>
</evidence>
<dbReference type="NCBIfam" id="TIGR00197">
    <property type="entry name" value="yjeF_nterm"/>
    <property type="match status" value="1"/>
</dbReference>
<evidence type="ECO:0000259" key="21">
    <source>
        <dbReference type="PROSITE" id="PS51385"/>
    </source>
</evidence>
<dbReference type="EC" id="5.1.99.6" evidence="19"/>
<keyword evidence="11 18" id="KW-0413">Isomerase</keyword>
<comment type="similarity">
    <text evidence="3 19">In the N-terminal section; belongs to the NnrE/AIBP family.</text>
</comment>
<feature type="binding site" evidence="18">
    <location>
        <position position="167"/>
    </location>
    <ligand>
        <name>(6S)-NADPHX</name>
        <dbReference type="ChEBI" id="CHEBI:64076"/>
    </ligand>
</feature>
<organism evidence="22 23">
    <name type="scientific">Psychromonas marina</name>
    <dbReference type="NCBI Taxonomy" id="88364"/>
    <lineage>
        <taxon>Bacteria</taxon>
        <taxon>Pseudomonadati</taxon>
        <taxon>Pseudomonadota</taxon>
        <taxon>Gammaproteobacteria</taxon>
        <taxon>Alteromonadales</taxon>
        <taxon>Psychromonadaceae</taxon>
        <taxon>Psychromonas</taxon>
    </lineage>
</organism>
<feature type="binding site" evidence="17">
    <location>
        <position position="331"/>
    </location>
    <ligand>
        <name>(6S)-NADPHX</name>
        <dbReference type="ChEBI" id="CHEBI:64076"/>
    </ligand>
</feature>
<comment type="catalytic activity">
    <reaction evidence="2 18 19">
        <text>(6R)-NADPHX = (6S)-NADPHX</text>
        <dbReference type="Rhea" id="RHEA:32227"/>
        <dbReference type="ChEBI" id="CHEBI:64076"/>
        <dbReference type="ChEBI" id="CHEBI:64077"/>
        <dbReference type="EC" id="5.1.99.6"/>
    </reaction>
</comment>
<keyword evidence="23" id="KW-1185">Reference proteome</keyword>
<dbReference type="Gene3D" id="3.40.1190.20">
    <property type="match status" value="1"/>
</dbReference>
<gene>
    <name evidence="22" type="primary">yjeF</name>
    <name evidence="17" type="synonym">nnrD</name>
    <name evidence="18" type="synonym">nnrE</name>
    <name evidence="22" type="ORF">GCM10007916_36530</name>
</gene>
<dbReference type="PROSITE" id="PS01050">
    <property type="entry name" value="YJEF_C_2"/>
    <property type="match status" value="1"/>
</dbReference>
<dbReference type="Gene3D" id="3.40.50.10260">
    <property type="entry name" value="YjeF N-terminal domain"/>
    <property type="match status" value="1"/>
</dbReference>
<dbReference type="NCBIfam" id="TIGR00196">
    <property type="entry name" value="yjeF_cterm"/>
    <property type="match status" value="1"/>
</dbReference>
<feature type="domain" description="YjeF C-terminal" evidence="20">
    <location>
        <begin position="234"/>
        <end position="500"/>
    </location>
</feature>
<feature type="binding site" evidence="18">
    <location>
        <position position="71"/>
    </location>
    <ligand>
        <name>K(+)</name>
        <dbReference type="ChEBI" id="CHEBI:29103"/>
    </ligand>
</feature>
<evidence type="ECO:0000256" key="17">
    <source>
        <dbReference type="HAMAP-Rule" id="MF_01965"/>
    </source>
</evidence>
<evidence type="ECO:0000313" key="22">
    <source>
        <dbReference type="EMBL" id="GLS92581.1"/>
    </source>
</evidence>
<feature type="binding site" evidence="18">
    <location>
        <position position="149"/>
    </location>
    <ligand>
        <name>(6S)-NADPHX</name>
        <dbReference type="ChEBI" id="CHEBI:64076"/>
    </ligand>
</feature>
<dbReference type="PROSITE" id="PS01049">
    <property type="entry name" value="YJEF_C_1"/>
    <property type="match status" value="1"/>
</dbReference>
<evidence type="ECO:0000256" key="1">
    <source>
        <dbReference type="ARBA" id="ARBA00000013"/>
    </source>
</evidence>
<comment type="caution">
    <text evidence="22">The sequence shown here is derived from an EMBL/GenBank/DDBJ whole genome shotgun (WGS) entry which is preliminary data.</text>
</comment>
<keyword evidence="5 18" id="KW-0479">Metal-binding</keyword>
<comment type="function">
    <text evidence="17">Catalyzes the dehydration of the S-form of NAD(P)HX at the expense of ADP, which is converted to AMP. Together with NAD(P)HX epimerase, which catalyzes the epimerization of the S- and R-forms, the enzyme allows the repair of both epimers of NAD(P)HX, a damaged form of NAD(P)H that is a result of enzymatic or heat-dependent hydration.</text>
</comment>
<evidence type="ECO:0000256" key="13">
    <source>
        <dbReference type="ARBA" id="ARBA00023268"/>
    </source>
</evidence>
<evidence type="ECO:0000256" key="3">
    <source>
        <dbReference type="ARBA" id="ARBA00006001"/>
    </source>
</evidence>
<feature type="binding site" evidence="17">
    <location>
        <position position="377"/>
    </location>
    <ligand>
        <name>(6S)-NADPHX</name>
        <dbReference type="ChEBI" id="CHEBI:64076"/>
    </ligand>
</feature>
<evidence type="ECO:0000256" key="6">
    <source>
        <dbReference type="ARBA" id="ARBA00022741"/>
    </source>
</evidence>
<evidence type="ECO:0000256" key="7">
    <source>
        <dbReference type="ARBA" id="ARBA00022840"/>
    </source>
</evidence>
<name>A0ABQ6E6D4_9GAMM</name>
<keyword evidence="7 17" id="KW-0067">ATP-binding</keyword>
<dbReference type="InterPro" id="IPR017953">
    <property type="entry name" value="Carbohydrate_kinase_pred_CS"/>
</dbReference>
<evidence type="ECO:0000256" key="16">
    <source>
        <dbReference type="ARBA" id="ARBA00049209"/>
    </source>
</evidence>
<keyword evidence="9 18" id="KW-0630">Potassium</keyword>
<proteinExistence type="inferred from homology"/>
<comment type="cofactor">
    <cofactor evidence="18 19">
        <name>K(+)</name>
        <dbReference type="ChEBI" id="CHEBI:29103"/>
    </cofactor>
    <text evidence="18 19">Binds 1 potassium ion per subunit.</text>
</comment>
<sequence>MISDQLKVKSSLPHSLYRAQQIKDFEGLAAEQVGTTLYGLMKRAGQSCYQVFTTHFPEAKKVLVLTGQGNNGGDGYVFAAIAKDAGINVQLCQVGDAAQLTGDAAEARNAWRIEHGIIDGIEQADFESADVIVDALLGIGLRGTVRAEYQRLIHKINQTNKPVLSVDIPSGLNADTGYISDVAVNADATICFVGLKQGLFTARSAEYCGEIYFSGLGIEQQFSDLCHHTVSRISYDDICGYLTPRTRTSHKGFFGKTLVVGGNIGMPGAARLASEAALRCGSGLVKVLTQPENLLTILSGRPELMGRGADLNSLDNKEIEEWATVVAIGPGLGQDEWAQTLVDYAIASEVPMVVDADALNLLVDKPKWKENWILTPHPGEAATLLGCSISNIEQDRFSAVRNLQRSFGGIVVLKGAGTLICDGKKIFIANVGNPGMASGGMGDVLSGIIAGLLAQGLDSLQASILGVSIHGLAADAAAKSDERGLLASDLFPHIRNLVNP</sequence>
<feature type="binding site" evidence="17">
    <location>
        <position position="269"/>
    </location>
    <ligand>
        <name>(6S)-NADPHX</name>
        <dbReference type="ChEBI" id="CHEBI:64076"/>
    </ligand>
</feature>
<feature type="domain" description="YjeF N-terminal" evidence="21">
    <location>
        <begin position="22"/>
        <end position="224"/>
    </location>
</feature>
<dbReference type="HAMAP" id="MF_01966">
    <property type="entry name" value="NADHX_epimerase"/>
    <property type="match status" value="1"/>
</dbReference>
<dbReference type="Pfam" id="PF01256">
    <property type="entry name" value="Carb_kinase"/>
    <property type="match status" value="1"/>
</dbReference>
<accession>A0ABQ6E6D4</accession>
<keyword evidence="6 17" id="KW-0547">Nucleotide-binding</keyword>
<evidence type="ECO:0000256" key="2">
    <source>
        <dbReference type="ARBA" id="ARBA00000909"/>
    </source>
</evidence>
<dbReference type="Pfam" id="PF03853">
    <property type="entry name" value="YjeF_N"/>
    <property type="match status" value="1"/>
</dbReference>
<dbReference type="PANTHER" id="PTHR12592:SF0">
    <property type="entry name" value="ATP-DEPENDENT (S)-NAD(P)H-HYDRATE DEHYDRATASE"/>
    <property type="match status" value="1"/>
</dbReference>
<evidence type="ECO:0000256" key="19">
    <source>
        <dbReference type="PIRNR" id="PIRNR017184"/>
    </source>
</evidence>
<feature type="binding site" evidence="17">
    <location>
        <begin position="414"/>
        <end position="418"/>
    </location>
    <ligand>
        <name>AMP</name>
        <dbReference type="ChEBI" id="CHEBI:456215"/>
    </ligand>
</feature>
<evidence type="ECO:0000256" key="15">
    <source>
        <dbReference type="ARBA" id="ARBA00048238"/>
    </source>
</evidence>
<keyword evidence="10 17" id="KW-0520">NAD</keyword>
<evidence type="ECO:0000259" key="20">
    <source>
        <dbReference type="PROSITE" id="PS51383"/>
    </source>
</evidence>
<evidence type="ECO:0000256" key="8">
    <source>
        <dbReference type="ARBA" id="ARBA00022857"/>
    </source>
</evidence>
<dbReference type="InterPro" id="IPR036652">
    <property type="entry name" value="YjeF_N_dom_sf"/>
</dbReference>
<feature type="binding site" evidence="18">
    <location>
        <begin position="70"/>
        <end position="74"/>
    </location>
    <ligand>
        <name>(6S)-NADPHX</name>
        <dbReference type="ChEBI" id="CHEBI:64076"/>
    </ligand>
</feature>
<feature type="binding site" evidence="18">
    <location>
        <position position="134"/>
    </location>
    <ligand>
        <name>K(+)</name>
        <dbReference type="ChEBI" id="CHEBI:29103"/>
    </ligand>
</feature>
<reference evidence="23" key="1">
    <citation type="journal article" date="2019" name="Int. J. Syst. Evol. Microbiol.">
        <title>The Global Catalogue of Microorganisms (GCM) 10K type strain sequencing project: providing services to taxonomists for standard genome sequencing and annotation.</title>
        <authorList>
            <consortium name="The Broad Institute Genomics Platform"/>
            <consortium name="The Broad Institute Genome Sequencing Center for Infectious Disease"/>
            <person name="Wu L."/>
            <person name="Ma J."/>
        </authorList>
    </citation>
    <scope>NUCLEOTIDE SEQUENCE [LARGE SCALE GENOMIC DNA]</scope>
    <source>
        <strain evidence="23">NBRC 103166</strain>
    </source>
</reference>
<evidence type="ECO:0000256" key="10">
    <source>
        <dbReference type="ARBA" id="ARBA00023027"/>
    </source>
</evidence>
<evidence type="ECO:0000256" key="5">
    <source>
        <dbReference type="ARBA" id="ARBA00022723"/>
    </source>
</evidence>
<comment type="catalytic activity">
    <reaction evidence="15 17 19">
        <text>(6S)-NADHX + ADP = AMP + phosphate + NADH + H(+)</text>
        <dbReference type="Rhea" id="RHEA:32223"/>
        <dbReference type="ChEBI" id="CHEBI:15378"/>
        <dbReference type="ChEBI" id="CHEBI:43474"/>
        <dbReference type="ChEBI" id="CHEBI:57945"/>
        <dbReference type="ChEBI" id="CHEBI:64074"/>
        <dbReference type="ChEBI" id="CHEBI:456215"/>
        <dbReference type="ChEBI" id="CHEBI:456216"/>
        <dbReference type="EC" id="4.2.1.136"/>
    </reaction>
</comment>
<feature type="binding site" evidence="17">
    <location>
        <position position="443"/>
    </location>
    <ligand>
        <name>(6S)-NADPHX</name>
        <dbReference type="ChEBI" id="CHEBI:64076"/>
    </ligand>
</feature>
<evidence type="ECO:0000256" key="18">
    <source>
        <dbReference type="HAMAP-Rule" id="MF_01966"/>
    </source>
</evidence>
<dbReference type="CDD" id="cd01171">
    <property type="entry name" value="YXKO-related"/>
    <property type="match status" value="1"/>
</dbReference>
<dbReference type="SUPFAM" id="SSF53613">
    <property type="entry name" value="Ribokinase-like"/>
    <property type="match status" value="1"/>
</dbReference>
<comment type="function">
    <text evidence="14 19">Bifunctional enzyme that catalyzes the epimerization of the S- and R-forms of NAD(P)HX and the dehydration of the S-form of NAD(P)HX at the expense of ADP, which is converted to AMP. This allows the repair of both epimers of NAD(P)HX, a damaged form of NAD(P)H that is a result of enzymatic or heat-dependent hydration.</text>
</comment>